<dbReference type="RefSeq" id="WP_192037772.1">
    <property type="nucleotide sequence ID" value="NZ_JACYWE010000001.1"/>
</dbReference>
<dbReference type="Proteomes" id="UP000642993">
    <property type="component" value="Unassembled WGS sequence"/>
</dbReference>
<keyword evidence="1" id="KW-0732">Signal</keyword>
<organism evidence="3 4">
    <name type="scientific">Lolliginicoccus lacisalsi</name>
    <dbReference type="NCBI Taxonomy" id="2742202"/>
    <lineage>
        <taxon>Bacteria</taxon>
        <taxon>Bacillati</taxon>
        <taxon>Actinomycetota</taxon>
        <taxon>Actinomycetes</taxon>
        <taxon>Mycobacteriales</taxon>
        <taxon>Hoyosellaceae</taxon>
        <taxon>Lolliginicoccus</taxon>
    </lineage>
</organism>
<feature type="chain" id="PRO_5036758617" evidence="1">
    <location>
        <begin position="38"/>
        <end position="581"/>
    </location>
</feature>
<sequence>MIQGIRTARAGAGPARRRAAAVVSVATAAIIPLSACATVDTLDEYTLGYAIDAPITTYNANTVDGAYSAAPAVLGRVLTGLSYIGPEGTAVFDRDLGTITPVPGSPEAFDVTLDADAVFSDGIPITCNDLVLAWAAGSGRFTGPGPDGGDPEPLFDAATDWGFADIEAIDCEPGSKSAQVRFREGRVVTDWAEIFAATTIMPSHVVAREARVPDLVGAVARGDIEALARIAEFWNTGWDLEPGEIDLTLYPSSGPYRIESFTEDGGLLLVRNDRWWGDPPRTPRIVVWPGMDTREIVARGEAQIVEAGAGSVPGLDLAGYDARTVASRNTEQLVFNTRGVFGNVDARRAFTGCVPRQRVADDAINSQFGDSPPQPGVVSSRIMQPGHPAYGYVAGPAQQIFLQPDLELARNFPQSDDMRVRIGYRGPDQRREETVSFIARSCQEAGIIVQNVSSRDFDPARAMEAGEVDIVLGGVGGVQSSGGLASEATRLGALHSRNGRNIGAFSQDRIDILVAELAAISNPDARYVRFAEAESILWSELPSVPLAVQPRTVAHAESILGVVPNPSRAGVGWNMDKWVRG</sequence>
<dbReference type="PANTHER" id="PTHR30290">
    <property type="entry name" value="PERIPLASMIC BINDING COMPONENT OF ABC TRANSPORTER"/>
    <property type="match status" value="1"/>
</dbReference>
<dbReference type="Gene3D" id="3.10.105.10">
    <property type="entry name" value="Dipeptide-binding Protein, Domain 3"/>
    <property type="match status" value="1"/>
</dbReference>
<protein>
    <submittedName>
        <fullName evidence="3">Peptide-binding protein</fullName>
    </submittedName>
</protein>
<dbReference type="PANTHER" id="PTHR30290:SF65">
    <property type="entry name" value="MONOACYL PHOSPHATIDYLINOSITOL TETRAMANNOSIDE-BINDING PROTEIN LPQW-RELATED"/>
    <property type="match status" value="1"/>
</dbReference>
<dbReference type="SUPFAM" id="SSF53850">
    <property type="entry name" value="Periplasmic binding protein-like II"/>
    <property type="match status" value="1"/>
</dbReference>
<evidence type="ECO:0000259" key="2">
    <source>
        <dbReference type="Pfam" id="PF00496"/>
    </source>
</evidence>
<feature type="domain" description="Solute-binding protein family 5" evidence="2">
    <location>
        <begin position="110"/>
        <end position="478"/>
    </location>
</feature>
<keyword evidence="4" id="KW-1185">Reference proteome</keyword>
<dbReference type="Pfam" id="PF00496">
    <property type="entry name" value="SBP_bac_5"/>
    <property type="match status" value="1"/>
</dbReference>
<dbReference type="InterPro" id="IPR039424">
    <property type="entry name" value="SBP_5"/>
</dbReference>
<dbReference type="EMBL" id="JACYWE010000001">
    <property type="protein sequence ID" value="MBD8505319.1"/>
    <property type="molecule type" value="Genomic_DNA"/>
</dbReference>
<dbReference type="InterPro" id="IPR000914">
    <property type="entry name" value="SBP_5_dom"/>
</dbReference>
<reference evidence="3" key="1">
    <citation type="submission" date="2020-09" db="EMBL/GenBank/DDBJ databases">
        <title>Hoyosella lacisalsi sp. nov., a halotolerant actinobacterium isolated from soil of Lake Gudzhirganskoe.</title>
        <authorList>
            <person name="Yang Q."/>
            <person name="Guo P.Y."/>
            <person name="Liu S.W."/>
            <person name="Li F.N."/>
            <person name="Sun C.H."/>
        </authorList>
    </citation>
    <scope>NUCLEOTIDE SEQUENCE</scope>
    <source>
        <strain evidence="3">G463</strain>
    </source>
</reference>
<name>A0A927J9Z2_9ACTN</name>
<feature type="signal peptide" evidence="1">
    <location>
        <begin position="1"/>
        <end position="37"/>
    </location>
</feature>
<proteinExistence type="predicted"/>
<evidence type="ECO:0000313" key="3">
    <source>
        <dbReference type="EMBL" id="MBD8505319.1"/>
    </source>
</evidence>
<dbReference type="AlphaFoldDB" id="A0A927J9Z2"/>
<evidence type="ECO:0000313" key="4">
    <source>
        <dbReference type="Proteomes" id="UP000642993"/>
    </source>
</evidence>
<dbReference type="GO" id="GO:0015833">
    <property type="term" value="P:peptide transport"/>
    <property type="evidence" value="ECO:0007669"/>
    <property type="project" value="TreeGrafter"/>
</dbReference>
<dbReference type="Gene3D" id="3.40.190.10">
    <property type="entry name" value="Periplasmic binding protein-like II"/>
    <property type="match status" value="1"/>
</dbReference>
<evidence type="ECO:0000256" key="1">
    <source>
        <dbReference type="SAM" id="SignalP"/>
    </source>
</evidence>
<comment type="caution">
    <text evidence="3">The sequence shown here is derived from an EMBL/GenBank/DDBJ whole genome shotgun (WGS) entry which is preliminary data.</text>
</comment>
<gene>
    <name evidence="3" type="ORF">HT102_02280</name>
</gene>
<dbReference type="GO" id="GO:1904680">
    <property type="term" value="F:peptide transmembrane transporter activity"/>
    <property type="evidence" value="ECO:0007669"/>
    <property type="project" value="TreeGrafter"/>
</dbReference>
<accession>A0A927J9Z2</accession>